<organism evidence="2 3">
    <name type="scientific">Rhodohalobacter barkolensis</name>
    <dbReference type="NCBI Taxonomy" id="2053187"/>
    <lineage>
        <taxon>Bacteria</taxon>
        <taxon>Pseudomonadati</taxon>
        <taxon>Balneolota</taxon>
        <taxon>Balneolia</taxon>
        <taxon>Balneolales</taxon>
        <taxon>Balneolaceae</taxon>
        <taxon>Rhodohalobacter</taxon>
    </lineage>
</organism>
<protein>
    <recommendedName>
        <fullName evidence="1">Alpha-L-glutamate ligase-related protein ATP-grasp domain-containing protein</fullName>
    </recommendedName>
</protein>
<accession>A0A2N0VGE2</accession>
<evidence type="ECO:0000259" key="1">
    <source>
        <dbReference type="Pfam" id="PF14397"/>
    </source>
</evidence>
<evidence type="ECO:0000313" key="3">
    <source>
        <dbReference type="Proteomes" id="UP000233398"/>
    </source>
</evidence>
<dbReference type="EMBL" id="PISP01000003">
    <property type="protein sequence ID" value="PKD43257.1"/>
    <property type="molecule type" value="Genomic_DNA"/>
</dbReference>
<evidence type="ECO:0000313" key="2">
    <source>
        <dbReference type="EMBL" id="PKD43257.1"/>
    </source>
</evidence>
<proteinExistence type="predicted"/>
<dbReference type="SUPFAM" id="SSF56059">
    <property type="entry name" value="Glutathione synthetase ATP-binding domain-like"/>
    <property type="match status" value="1"/>
</dbReference>
<name>A0A2N0VGE2_9BACT</name>
<sequence>MYDLISRFLFRIKRALIVLNDRFERFAMYRVSRNEARNLRKRLIKIRGYKIVNRPLKAEIKRYCRETFGSSAYWPWLALYTEMRGEFIEGWIPDDVYRFEILPKVNPEIFASLSDAKSMDHKLFPGITVEPHLTRIRGEYIDRRGNVLDEDQVREYLINLNREIVIKPDNGRQGKGILFLHSRHIRIDELPADSDLVFQEVARQHKSLREVYPHSVNTFRVLTHMEKRGEVAVKFINLRFGTEKNRVDNVSCGGIWISVKMNGEVSSSAYDEFGLEAGEHHPDTGYRFKELRIPFVDDIIACCKVAHKSYPYVGLVGWDVYVNESGRPIILEWNAKNPWFWDIDAQFGPLFLGK</sequence>
<dbReference type="AlphaFoldDB" id="A0A2N0VGE2"/>
<reference evidence="2 3" key="1">
    <citation type="submission" date="2017-11" db="EMBL/GenBank/DDBJ databases">
        <title>Rhodohalobacter 15182 sp. nov., isolated from a salt lake.</title>
        <authorList>
            <person name="Han S."/>
        </authorList>
    </citation>
    <scope>NUCLEOTIDE SEQUENCE [LARGE SCALE GENOMIC DNA]</scope>
    <source>
        <strain evidence="2 3">15182</strain>
    </source>
</reference>
<dbReference type="Proteomes" id="UP000233398">
    <property type="component" value="Unassembled WGS sequence"/>
</dbReference>
<comment type="caution">
    <text evidence="2">The sequence shown here is derived from an EMBL/GenBank/DDBJ whole genome shotgun (WGS) entry which is preliminary data.</text>
</comment>
<dbReference type="Pfam" id="PF14397">
    <property type="entry name" value="ATPgrasp_ST"/>
    <property type="match status" value="1"/>
</dbReference>
<dbReference type="InterPro" id="IPR039523">
    <property type="entry name" value="RimK-rel_E_lig_ATP-grasp"/>
</dbReference>
<dbReference type="RefSeq" id="WP_101073731.1">
    <property type="nucleotide sequence ID" value="NZ_PISP01000003.1"/>
</dbReference>
<feature type="domain" description="Alpha-L-glutamate ligase-related protein ATP-grasp" evidence="1">
    <location>
        <begin position="104"/>
        <end position="338"/>
    </location>
</feature>
<dbReference type="OrthoDB" id="6315394at2"/>
<keyword evidence="3" id="KW-1185">Reference proteome</keyword>
<gene>
    <name evidence="2" type="ORF">CWD77_11625</name>
</gene>